<reference evidence="9 10" key="1">
    <citation type="submission" date="2018-01" db="EMBL/GenBank/DDBJ databases">
        <title>Whole genome analyses suggest that Burkholderia sensu lato contains two further novel genera in the rhizoxinica-symbiotica group Mycetohabitans gen. nov., and Trinickia gen. nov.: implications for the evolution of diazotrophy and nodulation in the Burkholderiaceae.</title>
        <authorList>
            <person name="Estrada-de los Santos P."/>
            <person name="Palmer M."/>
            <person name="Chavez-Ramirez B."/>
            <person name="Beukes C."/>
            <person name="Steenkamp E.T."/>
            <person name="Hirsch A.M."/>
            <person name="Manyaka P."/>
            <person name="Maluk M."/>
            <person name="Lafos M."/>
            <person name="Crook M."/>
            <person name="Gross E."/>
            <person name="Simon M.F."/>
            <person name="Bueno dos Reis Junior F."/>
            <person name="Poole P.S."/>
            <person name="Venter S.N."/>
            <person name="James E.K."/>
        </authorList>
    </citation>
    <scope>NUCLEOTIDE SEQUENCE [LARGE SCALE GENOMIC DNA]</scope>
    <source>
        <strain evidence="9 10">JPY 581</strain>
    </source>
</reference>
<protein>
    <submittedName>
        <fullName evidence="9">Paraquat-inducible protein A</fullName>
    </submittedName>
</protein>
<dbReference type="NCBIfam" id="TIGR00155">
    <property type="entry name" value="pqiA_fam"/>
    <property type="match status" value="1"/>
</dbReference>
<feature type="transmembrane region" description="Helical" evidence="8">
    <location>
        <begin position="265"/>
        <end position="290"/>
    </location>
</feature>
<dbReference type="AlphaFoldDB" id="A0A2N7X0J3"/>
<dbReference type="PANTHER" id="PTHR30462:SF3">
    <property type="entry name" value="INTERMEMBRANE TRANSPORT PROTEIN PQIA"/>
    <property type="match status" value="1"/>
</dbReference>
<feature type="transmembrane region" description="Helical" evidence="8">
    <location>
        <begin position="140"/>
        <end position="158"/>
    </location>
</feature>
<proteinExistence type="inferred from homology"/>
<dbReference type="RefSeq" id="WP_018444123.1">
    <property type="nucleotide sequence ID" value="NZ_KB890219.1"/>
</dbReference>
<dbReference type="Pfam" id="PF04403">
    <property type="entry name" value="PqiA"/>
    <property type="match status" value="2"/>
</dbReference>
<keyword evidence="6 8" id="KW-1133">Transmembrane helix</keyword>
<dbReference type="InterPro" id="IPR005219">
    <property type="entry name" value="PqiA-like_proteobact"/>
</dbReference>
<dbReference type="InterPro" id="IPR051800">
    <property type="entry name" value="PqiA-PqiB_transport"/>
</dbReference>
<organism evidence="9 10">
    <name type="scientific">Trinickia symbiotica</name>
    <dbReference type="NCBI Taxonomy" id="863227"/>
    <lineage>
        <taxon>Bacteria</taxon>
        <taxon>Pseudomonadati</taxon>
        <taxon>Pseudomonadota</taxon>
        <taxon>Betaproteobacteria</taxon>
        <taxon>Burkholderiales</taxon>
        <taxon>Burkholderiaceae</taxon>
        <taxon>Trinickia</taxon>
    </lineage>
</organism>
<evidence type="ECO:0000256" key="8">
    <source>
        <dbReference type="SAM" id="Phobius"/>
    </source>
</evidence>
<comment type="caution">
    <text evidence="9">The sequence shown here is derived from an EMBL/GenBank/DDBJ whole genome shotgun (WGS) entry which is preliminary data.</text>
</comment>
<evidence type="ECO:0000256" key="3">
    <source>
        <dbReference type="ARBA" id="ARBA00022475"/>
    </source>
</evidence>
<keyword evidence="4" id="KW-0997">Cell inner membrane</keyword>
<evidence type="ECO:0000256" key="1">
    <source>
        <dbReference type="ARBA" id="ARBA00004429"/>
    </source>
</evidence>
<keyword evidence="3" id="KW-1003">Cell membrane</keyword>
<dbReference type="Proteomes" id="UP000235777">
    <property type="component" value="Unassembled WGS sequence"/>
</dbReference>
<comment type="subcellular location">
    <subcellularLocation>
        <location evidence="1">Cell inner membrane</location>
        <topology evidence="1">Multi-pass membrane protein</topology>
    </subcellularLocation>
</comment>
<dbReference type="STRING" id="863227.GCA_000373005_05510"/>
<feature type="transmembrane region" description="Helical" evidence="8">
    <location>
        <begin position="47"/>
        <end position="71"/>
    </location>
</feature>
<dbReference type="OrthoDB" id="9800207at2"/>
<gene>
    <name evidence="9" type="ORF">C0Z20_19285</name>
</gene>
<evidence type="ECO:0000256" key="5">
    <source>
        <dbReference type="ARBA" id="ARBA00022692"/>
    </source>
</evidence>
<feature type="transmembrane region" description="Helical" evidence="8">
    <location>
        <begin position="91"/>
        <end position="119"/>
    </location>
</feature>
<feature type="transmembrane region" description="Helical" evidence="8">
    <location>
        <begin position="310"/>
        <end position="337"/>
    </location>
</feature>
<feature type="transmembrane region" description="Helical" evidence="8">
    <location>
        <begin position="170"/>
        <end position="189"/>
    </location>
</feature>
<evidence type="ECO:0000313" key="9">
    <source>
        <dbReference type="EMBL" id="PMS35256.1"/>
    </source>
</evidence>
<comment type="similarity">
    <text evidence="2">Belongs to the PqiA family.</text>
</comment>
<sequence>MNEAKLVACHECDLLQWTAQLPEHGTARCRRCDAVLYRSLPATHDRALALTLPAAVLFAVANCFSIVELWAKGAFVETTLLGTIASLWGDGMWPLAALVFVTTILMPSLNIGAVIYLLLPLRMGRSPYRPALALRVLKHVAPWAMIEVLMLAMLVALVKLEHFATVIPGFGMWAFGSVMVLLAAAGVSFNPADSCACINSFTDSNAASLVSRKTATALTAARTGLFICHDCSLVSKPFADFQGGICPRCGAVLHLRKPHSLARTWAFLSAAMVLYIPAVLLPVMVTSTVFGAKSDTILSGVAFLWTSGSSVLAIVVFIASVVVPMVKILLLTYLAWSTQLRSSVVPRMRARIYRAVELVGRWSMLDIYVITILVALVQFGSLATIDAGPGAIAFGAVVVLTMLAALSFDPRLIWDAVEWESE</sequence>
<evidence type="ECO:0000256" key="7">
    <source>
        <dbReference type="ARBA" id="ARBA00023136"/>
    </source>
</evidence>
<keyword evidence="5 8" id="KW-0812">Transmembrane</keyword>
<feature type="transmembrane region" description="Helical" evidence="8">
    <location>
        <begin position="391"/>
        <end position="408"/>
    </location>
</feature>
<keyword evidence="7 8" id="KW-0472">Membrane</keyword>
<dbReference type="GO" id="GO:0005886">
    <property type="term" value="C:plasma membrane"/>
    <property type="evidence" value="ECO:0007669"/>
    <property type="project" value="UniProtKB-SubCell"/>
</dbReference>
<evidence type="ECO:0000256" key="4">
    <source>
        <dbReference type="ARBA" id="ARBA00022519"/>
    </source>
</evidence>
<keyword evidence="10" id="KW-1185">Reference proteome</keyword>
<dbReference type="EMBL" id="PNYC01000012">
    <property type="protein sequence ID" value="PMS35256.1"/>
    <property type="molecule type" value="Genomic_DNA"/>
</dbReference>
<evidence type="ECO:0000313" key="10">
    <source>
        <dbReference type="Proteomes" id="UP000235777"/>
    </source>
</evidence>
<evidence type="ECO:0000256" key="6">
    <source>
        <dbReference type="ARBA" id="ARBA00022989"/>
    </source>
</evidence>
<dbReference type="PANTHER" id="PTHR30462">
    <property type="entry name" value="INTERMEMBRANE TRANSPORT PROTEIN PQIB-RELATED"/>
    <property type="match status" value="1"/>
</dbReference>
<dbReference type="InterPro" id="IPR007498">
    <property type="entry name" value="PqiA-like"/>
</dbReference>
<evidence type="ECO:0000256" key="2">
    <source>
        <dbReference type="ARBA" id="ARBA00007555"/>
    </source>
</evidence>
<accession>A0A2N7X0J3</accession>
<feature type="transmembrane region" description="Helical" evidence="8">
    <location>
        <begin position="358"/>
        <end position="379"/>
    </location>
</feature>
<name>A0A2N7X0J3_9BURK</name>